<reference evidence="2 3" key="1">
    <citation type="submission" date="2018-11" db="EMBL/GenBank/DDBJ databases">
        <authorList>
            <person name="Lopez-Roques C."/>
            <person name="Donnadieu C."/>
            <person name="Bouchez O."/>
            <person name="Klopp C."/>
            <person name="Cabau C."/>
            <person name="Zahm M."/>
        </authorList>
    </citation>
    <scope>NUCLEOTIDE SEQUENCE [LARGE SCALE GENOMIC DNA]</scope>
    <source>
        <strain evidence="2">RS831</strain>
        <tissue evidence="2">Whole body</tissue>
    </source>
</reference>
<dbReference type="Proteomes" id="UP000283210">
    <property type="component" value="Chromosome 18"/>
</dbReference>
<sequence>MGFFLHPRRGRITSKSTVKMAAVRVFISLLLIVHYARAQKSSENSTHVLLSPQTLISFLLLGLTVTLSGSVYLWILRYVCIGCCQPVAVGPESEALAVMV</sequence>
<keyword evidence="1" id="KW-0472">Membrane</keyword>
<protein>
    <submittedName>
        <fullName evidence="2">Uncharacterized protein</fullName>
    </submittedName>
</protein>
<evidence type="ECO:0000313" key="2">
    <source>
        <dbReference type="EMBL" id="RVE60371.1"/>
    </source>
</evidence>
<accession>A0A3S2P8T1</accession>
<gene>
    <name evidence="2" type="ORF">OJAV_G00180140</name>
</gene>
<dbReference type="AlphaFoldDB" id="A0A3S2P8T1"/>
<dbReference type="OrthoDB" id="10455217at2759"/>
<keyword evidence="1" id="KW-1133">Transmembrane helix</keyword>
<name>A0A3S2P8T1_ORYJA</name>
<dbReference type="EMBL" id="CM012454">
    <property type="protein sequence ID" value="RVE60371.1"/>
    <property type="molecule type" value="Genomic_DNA"/>
</dbReference>
<evidence type="ECO:0000313" key="3">
    <source>
        <dbReference type="Proteomes" id="UP000283210"/>
    </source>
</evidence>
<keyword evidence="3" id="KW-1185">Reference proteome</keyword>
<evidence type="ECO:0000256" key="1">
    <source>
        <dbReference type="SAM" id="Phobius"/>
    </source>
</evidence>
<feature type="transmembrane region" description="Helical" evidence="1">
    <location>
        <begin position="54"/>
        <end position="75"/>
    </location>
</feature>
<organism evidence="2 3">
    <name type="scientific">Oryzias javanicus</name>
    <name type="common">Javanese ricefish</name>
    <name type="synonym">Aplocheilus javanicus</name>
    <dbReference type="NCBI Taxonomy" id="123683"/>
    <lineage>
        <taxon>Eukaryota</taxon>
        <taxon>Metazoa</taxon>
        <taxon>Chordata</taxon>
        <taxon>Craniata</taxon>
        <taxon>Vertebrata</taxon>
        <taxon>Euteleostomi</taxon>
        <taxon>Actinopterygii</taxon>
        <taxon>Neopterygii</taxon>
        <taxon>Teleostei</taxon>
        <taxon>Neoteleostei</taxon>
        <taxon>Acanthomorphata</taxon>
        <taxon>Ovalentaria</taxon>
        <taxon>Atherinomorphae</taxon>
        <taxon>Beloniformes</taxon>
        <taxon>Adrianichthyidae</taxon>
        <taxon>Oryziinae</taxon>
        <taxon>Oryzias</taxon>
    </lineage>
</organism>
<proteinExistence type="predicted"/>
<reference evidence="2 3" key="2">
    <citation type="submission" date="2019-01" db="EMBL/GenBank/DDBJ databases">
        <title>A chromosome length genome reference of the Java medaka (oryzias javanicus).</title>
        <authorList>
            <person name="Herpin A."/>
            <person name="Takehana Y."/>
            <person name="Naruse K."/>
            <person name="Ansai S."/>
            <person name="Kawaguchi M."/>
        </authorList>
    </citation>
    <scope>NUCLEOTIDE SEQUENCE [LARGE SCALE GENOMIC DNA]</scope>
    <source>
        <strain evidence="2">RS831</strain>
        <tissue evidence="2">Whole body</tissue>
    </source>
</reference>
<keyword evidence="1" id="KW-0812">Transmembrane</keyword>